<protein>
    <submittedName>
        <fullName evidence="1">Uncharacterized protein</fullName>
    </submittedName>
</protein>
<dbReference type="AlphaFoldDB" id="Q8MPE7"/>
<evidence type="ECO:0000313" key="1">
    <source>
        <dbReference type="EMBL" id="CAD21529.1"/>
    </source>
</evidence>
<reference evidence="1" key="1">
    <citation type="journal article" date="2002" name="Mol. Biochem. Parasitol.">
        <title>Characterization of a spliced leader gene and of trans-spliced mRNAs from Taenia solium.</title>
        <authorList>
            <person name="Brehm K."/>
            <person name="Hubert K."/>
            <person name="Sciutto E."/>
            <person name="Garate T."/>
            <person name="Frosch M."/>
        </authorList>
    </citation>
    <scope>NUCLEOTIDE SEQUENCE</scope>
</reference>
<name>Q8MPE7_TAESO</name>
<dbReference type="EMBL" id="AJ428461">
    <property type="protein sequence ID" value="CAD21529.1"/>
    <property type="molecule type" value="mRNA"/>
</dbReference>
<accession>Q8MPE7</accession>
<sequence length="97" mass="11059">MKQKRCSVETDPHDSSSVVYLLKNVASRLVVLTAPDIDPDPSFLHCLLHDAPPKPFEQGQSSCANLVIQERIQKYVCSQKRRWKCFPITTNLPCWCT</sequence>
<organism evidence="1">
    <name type="scientific">Taenia solium</name>
    <name type="common">Pork tapeworm</name>
    <dbReference type="NCBI Taxonomy" id="6204"/>
    <lineage>
        <taxon>Eukaryota</taxon>
        <taxon>Metazoa</taxon>
        <taxon>Spiralia</taxon>
        <taxon>Lophotrochozoa</taxon>
        <taxon>Platyhelminthes</taxon>
        <taxon>Cestoda</taxon>
        <taxon>Eucestoda</taxon>
        <taxon>Cyclophyllidea</taxon>
        <taxon>Taeniidae</taxon>
        <taxon>Taenia</taxon>
    </lineage>
</organism>
<proteinExistence type="evidence at transcript level"/>